<feature type="region of interest" description="Disordered" evidence="1">
    <location>
        <begin position="117"/>
        <end position="137"/>
    </location>
</feature>
<evidence type="ECO:0000313" key="3">
    <source>
        <dbReference type="EMBL" id="UBU98495.1"/>
    </source>
</evidence>
<geneLocation type="mitochondrion" evidence="3"/>
<dbReference type="InterPro" id="IPR000305">
    <property type="entry name" value="GIY-YIG_endonuc"/>
</dbReference>
<reference evidence="3" key="1">
    <citation type="submission" date="2021-01" db="EMBL/GenBank/DDBJ databases">
        <authorList>
            <person name="Sun H.-H."/>
            <person name="Zhang S."/>
            <person name="Zhang Y.-J."/>
        </authorList>
    </citation>
    <scope>NUCLEOTIDE SEQUENCE</scope>
    <source>
        <strain evidence="3">CMM1</strain>
    </source>
</reference>
<proteinExistence type="predicted"/>
<dbReference type="RefSeq" id="YP_010218615.1">
    <property type="nucleotide sequence ID" value="NC_058917.1"/>
</dbReference>
<keyword evidence="3" id="KW-0496">Mitochondrion</keyword>
<dbReference type="EMBL" id="MW538937">
    <property type="protein sequence ID" value="UBU98495.1"/>
    <property type="molecule type" value="Genomic_DNA"/>
</dbReference>
<evidence type="ECO:0000259" key="2">
    <source>
        <dbReference type="Pfam" id="PF01541"/>
    </source>
</evidence>
<keyword evidence="3" id="KW-0378">Hydrolase</keyword>
<dbReference type="Gene3D" id="3.40.1440.10">
    <property type="entry name" value="GIY-YIG endonuclease"/>
    <property type="match status" value="1"/>
</dbReference>
<protein>
    <submittedName>
        <fullName evidence="3">GIY-YIG endonuclease</fullName>
    </submittedName>
</protein>
<sequence>MKRAPPFSFWFFFKIKMKRFMKQAKLQKKQILQENNVKSGIYLWTNLINGKQYLGSSVDLWRRLSQYFSQNHLKRCEYMYICRARPPRLPDLSPGEAHGRLHFRFYPAHTWCGGGGIQNGRSRPEEGRRPSPSHLFP</sequence>
<organism evidence="3">
    <name type="scientific">Morchella brunnea</name>
    <dbReference type="NCBI Taxonomy" id="1174671"/>
    <lineage>
        <taxon>Eukaryota</taxon>
        <taxon>Fungi</taxon>
        <taxon>Dikarya</taxon>
        <taxon>Ascomycota</taxon>
        <taxon>Pezizomycotina</taxon>
        <taxon>Pezizomycetes</taxon>
        <taxon>Pezizales</taxon>
        <taxon>Morchellaceae</taxon>
        <taxon>Morchella</taxon>
    </lineage>
</organism>
<keyword evidence="3" id="KW-0255">Endonuclease</keyword>
<dbReference type="SUPFAM" id="SSF82771">
    <property type="entry name" value="GIY-YIG endonuclease"/>
    <property type="match status" value="1"/>
</dbReference>
<dbReference type="InterPro" id="IPR035901">
    <property type="entry name" value="GIY-YIG_endonuc_sf"/>
</dbReference>
<dbReference type="GO" id="GO:0004519">
    <property type="term" value="F:endonuclease activity"/>
    <property type="evidence" value="ECO:0007669"/>
    <property type="project" value="UniProtKB-KW"/>
</dbReference>
<dbReference type="GeneID" id="68665155"/>
<dbReference type="Pfam" id="PF01541">
    <property type="entry name" value="GIY-YIG"/>
    <property type="match status" value="1"/>
</dbReference>
<dbReference type="AlphaFoldDB" id="A0A8K1I5L1"/>
<keyword evidence="3" id="KW-0540">Nuclease</keyword>
<gene>
    <name evidence="3" type="primary">orf137</name>
</gene>
<evidence type="ECO:0000256" key="1">
    <source>
        <dbReference type="SAM" id="MobiDB-lite"/>
    </source>
</evidence>
<name>A0A8K1I5L1_9PEZI</name>
<feature type="domain" description="GIY-YIG" evidence="2">
    <location>
        <begin position="39"/>
        <end position="74"/>
    </location>
</feature>
<accession>A0A8K1I5L1</accession>